<dbReference type="AlphaFoldDB" id="A0A1N6D6V5"/>
<dbReference type="InterPro" id="IPR041662">
    <property type="entry name" value="SusD-like_2"/>
</dbReference>
<dbReference type="Gene3D" id="1.25.40.390">
    <property type="match status" value="1"/>
</dbReference>
<feature type="chain" id="PRO_5012319882" evidence="1">
    <location>
        <begin position="26"/>
        <end position="563"/>
    </location>
</feature>
<evidence type="ECO:0000256" key="1">
    <source>
        <dbReference type="SAM" id="SignalP"/>
    </source>
</evidence>
<dbReference type="InterPro" id="IPR011990">
    <property type="entry name" value="TPR-like_helical_dom_sf"/>
</dbReference>
<feature type="signal peptide" evidence="1">
    <location>
        <begin position="1"/>
        <end position="25"/>
    </location>
</feature>
<dbReference type="PROSITE" id="PS51257">
    <property type="entry name" value="PROKAR_LIPOPROTEIN"/>
    <property type="match status" value="1"/>
</dbReference>
<dbReference type="SUPFAM" id="SSF48452">
    <property type="entry name" value="TPR-like"/>
    <property type="match status" value="1"/>
</dbReference>
<accession>A0A1N6D6V5</accession>
<evidence type="ECO:0000313" key="2">
    <source>
        <dbReference type="EMBL" id="SIN66521.1"/>
    </source>
</evidence>
<dbReference type="Pfam" id="PF12771">
    <property type="entry name" value="SusD-like_2"/>
    <property type="match status" value="1"/>
</dbReference>
<evidence type="ECO:0000313" key="3">
    <source>
        <dbReference type="Proteomes" id="UP000185003"/>
    </source>
</evidence>
<dbReference type="STRING" id="536979.SAMN04488055_0372"/>
<gene>
    <name evidence="2" type="ORF">SAMN04488055_0372</name>
</gene>
<organism evidence="2 3">
    <name type="scientific">Chitinophaga niabensis</name>
    <dbReference type="NCBI Taxonomy" id="536979"/>
    <lineage>
        <taxon>Bacteria</taxon>
        <taxon>Pseudomonadati</taxon>
        <taxon>Bacteroidota</taxon>
        <taxon>Chitinophagia</taxon>
        <taxon>Chitinophagales</taxon>
        <taxon>Chitinophagaceae</taxon>
        <taxon>Chitinophaga</taxon>
    </lineage>
</organism>
<keyword evidence="3" id="KW-1185">Reference proteome</keyword>
<sequence length="563" mass="63008">MRKTLLQAGCLLALLATSCSRDKYADLNTDPDLVEVEQIDVRTLFPVAAQALHTNDFEAFYDYHRNIEYWIGAWVPLGGNGGIITRFRTPTSASNYPYRYENLYTRETMGAGGAMVDARKIIDKRSGEAREKLHHIRAITYIPLAFAAFNVSDIMGSLAYSEAFQARYTTPANLTPKYDTQEALFDTLNNQLKASVAILKQTFPLEQDKLGTFDLWFRGTGTESTNWIMAANSLRMRIAMRMLKRKPAAAKAIIDEVLADNVGPINSRAANWNFKGGSGVANGGNYNLATGLSGQKASIDFMYKTTDPRMRILYEKVALTKAQFDTYQANGTIAPGEVYQEYRGRPTSPDAVGEAATKFYFNFITGSIAYVSYMQQAMFNSSVGAGQVNYPVITYADVCFMRAELAARGVTTEVAADWYNKGIEASLADYDQWGKEANVKGYTALLPAEVNAYKNHPDIVYNAAKGIEQICIQQFFNFWRNPNECWALMKRTGFPSQTGVVFQAEKIRFNGTEVAMPRRWSVFLPPISDFNYENRKASVAAMQADPEFGDLTDITGRVWWDKK</sequence>
<protein>
    <submittedName>
        <fullName evidence="2">Starch-binding associating with outer membrane</fullName>
    </submittedName>
</protein>
<dbReference type="RefSeq" id="WP_074237472.1">
    <property type="nucleotide sequence ID" value="NZ_FSRA01000001.1"/>
</dbReference>
<reference evidence="3" key="1">
    <citation type="submission" date="2016-11" db="EMBL/GenBank/DDBJ databases">
        <authorList>
            <person name="Varghese N."/>
            <person name="Submissions S."/>
        </authorList>
    </citation>
    <scope>NUCLEOTIDE SEQUENCE [LARGE SCALE GENOMIC DNA]</scope>
    <source>
        <strain evidence="3">DSM 24787</strain>
    </source>
</reference>
<dbReference type="EMBL" id="FSRA01000001">
    <property type="protein sequence ID" value="SIN66521.1"/>
    <property type="molecule type" value="Genomic_DNA"/>
</dbReference>
<name>A0A1N6D6V5_9BACT</name>
<dbReference type="OrthoDB" id="9766256at2"/>
<dbReference type="Proteomes" id="UP000185003">
    <property type="component" value="Unassembled WGS sequence"/>
</dbReference>
<proteinExistence type="predicted"/>
<keyword evidence="1" id="KW-0732">Signal</keyword>